<accession>A0ACC2ELD2</accession>
<keyword evidence="2" id="KW-1185">Reference proteome</keyword>
<dbReference type="Proteomes" id="UP001162992">
    <property type="component" value="Chromosome 2"/>
</dbReference>
<gene>
    <name evidence="1" type="ORF">O6H91_02G142300</name>
</gene>
<dbReference type="EMBL" id="CM055093">
    <property type="protein sequence ID" value="KAJ7567315.1"/>
    <property type="molecule type" value="Genomic_DNA"/>
</dbReference>
<proteinExistence type="predicted"/>
<evidence type="ECO:0000313" key="1">
    <source>
        <dbReference type="EMBL" id="KAJ7567315.1"/>
    </source>
</evidence>
<name>A0ACC2ELD2_DIPCM</name>
<evidence type="ECO:0000313" key="2">
    <source>
        <dbReference type="Proteomes" id="UP001162992"/>
    </source>
</evidence>
<comment type="caution">
    <text evidence="1">The sequence shown here is derived from an EMBL/GenBank/DDBJ whole genome shotgun (WGS) entry which is preliminary data.</text>
</comment>
<protein>
    <submittedName>
        <fullName evidence="1">Uncharacterized protein</fullName>
    </submittedName>
</protein>
<sequence>MRTLAIAISGLSIFFMLMSMREVQADVCSDTLSSLRPCMVSAIGSNPPPPSAACCKNIKSASPQTLCKCLAGVGSQVGSGINQDAAKKIPEKCGAESFKC</sequence>
<reference evidence="2" key="1">
    <citation type="journal article" date="2024" name="Proc. Natl. Acad. Sci. U.S.A.">
        <title>Extraordinary preservation of gene collinearity over three hundred million years revealed in homosporous lycophytes.</title>
        <authorList>
            <person name="Li C."/>
            <person name="Wickell D."/>
            <person name="Kuo L.Y."/>
            <person name="Chen X."/>
            <person name="Nie B."/>
            <person name="Liao X."/>
            <person name="Peng D."/>
            <person name="Ji J."/>
            <person name="Jenkins J."/>
            <person name="Williams M."/>
            <person name="Shu S."/>
            <person name="Plott C."/>
            <person name="Barry K."/>
            <person name="Rajasekar S."/>
            <person name="Grimwood J."/>
            <person name="Han X."/>
            <person name="Sun S."/>
            <person name="Hou Z."/>
            <person name="He W."/>
            <person name="Dai G."/>
            <person name="Sun C."/>
            <person name="Schmutz J."/>
            <person name="Leebens-Mack J.H."/>
            <person name="Li F.W."/>
            <person name="Wang L."/>
        </authorList>
    </citation>
    <scope>NUCLEOTIDE SEQUENCE [LARGE SCALE GENOMIC DNA]</scope>
    <source>
        <strain evidence="2">cv. PW_Plant_1</strain>
    </source>
</reference>
<organism evidence="1 2">
    <name type="scientific">Diphasiastrum complanatum</name>
    <name type="common">Issler's clubmoss</name>
    <name type="synonym">Lycopodium complanatum</name>
    <dbReference type="NCBI Taxonomy" id="34168"/>
    <lineage>
        <taxon>Eukaryota</taxon>
        <taxon>Viridiplantae</taxon>
        <taxon>Streptophyta</taxon>
        <taxon>Embryophyta</taxon>
        <taxon>Tracheophyta</taxon>
        <taxon>Lycopodiopsida</taxon>
        <taxon>Lycopodiales</taxon>
        <taxon>Lycopodiaceae</taxon>
        <taxon>Lycopodioideae</taxon>
        <taxon>Diphasiastrum</taxon>
    </lineage>
</organism>